<name>A0ABR4CEU0_9HELO</name>
<dbReference type="InterPro" id="IPR027589">
    <property type="entry name" value="Choice_anch_B"/>
</dbReference>
<evidence type="ECO:0000313" key="3">
    <source>
        <dbReference type="Proteomes" id="UP001595075"/>
    </source>
</evidence>
<evidence type="ECO:0000256" key="1">
    <source>
        <dbReference type="SAM" id="SignalP"/>
    </source>
</evidence>
<organism evidence="2 3">
    <name type="scientific">Oculimacula yallundae</name>
    <dbReference type="NCBI Taxonomy" id="86028"/>
    <lineage>
        <taxon>Eukaryota</taxon>
        <taxon>Fungi</taxon>
        <taxon>Dikarya</taxon>
        <taxon>Ascomycota</taxon>
        <taxon>Pezizomycotina</taxon>
        <taxon>Leotiomycetes</taxon>
        <taxon>Helotiales</taxon>
        <taxon>Ploettnerulaceae</taxon>
        <taxon>Oculimacula</taxon>
    </lineage>
</organism>
<dbReference type="PANTHER" id="PTHR38787:SF3">
    <property type="entry name" value="REGULATORY P DOMAIN-CONTAINING PROTEIN"/>
    <property type="match status" value="1"/>
</dbReference>
<protein>
    <submittedName>
        <fullName evidence="2">Uncharacterized protein</fullName>
    </submittedName>
</protein>
<reference evidence="2 3" key="1">
    <citation type="journal article" date="2024" name="Commun. Biol.">
        <title>Comparative genomic analysis of thermophilic fungi reveals convergent evolutionary adaptations and gene losses.</title>
        <authorList>
            <person name="Steindorff A.S."/>
            <person name="Aguilar-Pontes M.V."/>
            <person name="Robinson A.J."/>
            <person name="Andreopoulos B."/>
            <person name="LaButti K."/>
            <person name="Kuo A."/>
            <person name="Mondo S."/>
            <person name="Riley R."/>
            <person name="Otillar R."/>
            <person name="Haridas S."/>
            <person name="Lipzen A."/>
            <person name="Grimwood J."/>
            <person name="Schmutz J."/>
            <person name="Clum A."/>
            <person name="Reid I.D."/>
            <person name="Moisan M.C."/>
            <person name="Butler G."/>
            <person name="Nguyen T.T.M."/>
            <person name="Dewar K."/>
            <person name="Conant G."/>
            <person name="Drula E."/>
            <person name="Henrissat B."/>
            <person name="Hansel C."/>
            <person name="Singer S."/>
            <person name="Hutchinson M.I."/>
            <person name="de Vries R.P."/>
            <person name="Natvig D.O."/>
            <person name="Powell A.J."/>
            <person name="Tsang A."/>
            <person name="Grigoriev I.V."/>
        </authorList>
    </citation>
    <scope>NUCLEOTIDE SEQUENCE [LARGE SCALE GENOMIC DNA]</scope>
    <source>
        <strain evidence="2 3">CBS 494.80</strain>
    </source>
</reference>
<keyword evidence="3" id="KW-1185">Reference proteome</keyword>
<gene>
    <name evidence="2" type="ORF">VTL71DRAFT_16572</name>
</gene>
<feature type="chain" id="PRO_5046303805" evidence="1">
    <location>
        <begin position="19"/>
        <end position="569"/>
    </location>
</feature>
<dbReference type="EMBL" id="JAZHXI010000009">
    <property type="protein sequence ID" value="KAL2068474.1"/>
    <property type="molecule type" value="Genomic_DNA"/>
</dbReference>
<dbReference type="PROSITE" id="PS51257">
    <property type="entry name" value="PROKAR_LIPOPROTEIN"/>
    <property type="match status" value="1"/>
</dbReference>
<proteinExistence type="predicted"/>
<sequence>MRFSSFIGALALAASACGKELAKDMERAAELYDSGLIHQQIFDAKIAFFEAEQAKGAYDTSIYPRLNYTKCVNGFAEAIPGDKLHKFKCKNMDLYDFINHAALGSPLFNTQYNQTGSSVWGWTDPVSGREFIAAGLFQGTSMIEILPIGRMVYLGMLPSFSKLANGALWREVRGYKHYVLIASELGGHGIQIFDMSKLLTIDHSKAPVMFDNVVGSGLAGHFNDVPLGRVHNVVINEELEYGVAVGAMPRTGPCKAGLIFFDLKNVSNPVTLGCDGQDGYVHDAQCLVYHGPDTKYEGRDICYGYNEDTLTIYDVTDKKASKVISRTSYEGAAYTHQGWVLDTKWQEYLIMDDEYDEEEFVGPAADGYPVTYIWDIRSLEAPKQTGIYKAAVKGIDHNQYVIDGLSYQSNYGAGFRVYDVSSIPSDPTGNSVCEIAFMDIYPEDDEVEGGGIIDYFGTWGSYAYFKSGFIFVNTQERGGFLMKMTKREACKPKTCNADNCLRAMRSTSVKGRLEESQAFCGEFTKTFVADVSVVKDYAKEACAGNLMSRVSSACSCLPKSSAVATSSIV</sequence>
<dbReference type="NCBIfam" id="TIGR04312">
    <property type="entry name" value="choice_anch_B"/>
    <property type="match status" value="1"/>
</dbReference>
<evidence type="ECO:0000313" key="2">
    <source>
        <dbReference type="EMBL" id="KAL2068474.1"/>
    </source>
</evidence>
<feature type="signal peptide" evidence="1">
    <location>
        <begin position="1"/>
        <end position="18"/>
    </location>
</feature>
<dbReference type="Proteomes" id="UP001595075">
    <property type="component" value="Unassembled WGS sequence"/>
</dbReference>
<accession>A0ABR4CEU0</accession>
<keyword evidence="1" id="KW-0732">Signal</keyword>
<dbReference type="PANTHER" id="PTHR38787">
    <property type="entry name" value="REGULATORY P DOMAIN-CONTAINING PROTEIN"/>
    <property type="match status" value="1"/>
</dbReference>
<comment type="caution">
    <text evidence="2">The sequence shown here is derived from an EMBL/GenBank/DDBJ whole genome shotgun (WGS) entry which is preliminary data.</text>
</comment>